<organism evidence="1 2">
    <name type="scientific">Cinchona calisaya</name>
    <dbReference type="NCBI Taxonomy" id="153742"/>
    <lineage>
        <taxon>Eukaryota</taxon>
        <taxon>Viridiplantae</taxon>
        <taxon>Streptophyta</taxon>
        <taxon>Embryophyta</taxon>
        <taxon>Tracheophyta</taxon>
        <taxon>Spermatophyta</taxon>
        <taxon>Magnoliopsida</taxon>
        <taxon>eudicotyledons</taxon>
        <taxon>Gunneridae</taxon>
        <taxon>Pentapetalae</taxon>
        <taxon>asterids</taxon>
        <taxon>lamiids</taxon>
        <taxon>Gentianales</taxon>
        <taxon>Rubiaceae</taxon>
        <taxon>Cinchonoideae</taxon>
        <taxon>Cinchoneae</taxon>
        <taxon>Cinchona</taxon>
    </lineage>
</organism>
<sequence length="170" mass="18846">MIANALTTGTSVLSSMDKEVIPTLTTTAMPKHMENSIFMENPNPTETPLMMEALLLPQNPKVAPCAQKNPSSGSMEPPLVDNGLSNETLVFASAKDFHPRSQGDGMKTLEVTDFPRKLRLSKHVFYDQHIKFRRSRKKKPILSTNIADSLSHLDSVSLLEMPREVLSEAL</sequence>
<dbReference type="EMBL" id="JBJUIK010000008">
    <property type="protein sequence ID" value="KAL3520002.1"/>
    <property type="molecule type" value="Genomic_DNA"/>
</dbReference>
<accession>A0ABD2ZKM2</accession>
<name>A0ABD2ZKM2_9GENT</name>
<reference evidence="1 2" key="1">
    <citation type="submission" date="2024-11" db="EMBL/GenBank/DDBJ databases">
        <title>A near-complete genome assembly of Cinchona calisaya.</title>
        <authorList>
            <person name="Lian D.C."/>
            <person name="Zhao X.W."/>
            <person name="Wei L."/>
        </authorList>
    </citation>
    <scope>NUCLEOTIDE SEQUENCE [LARGE SCALE GENOMIC DNA]</scope>
    <source>
        <tissue evidence="1">Nenye</tissue>
    </source>
</reference>
<proteinExistence type="predicted"/>
<evidence type="ECO:0000313" key="1">
    <source>
        <dbReference type="EMBL" id="KAL3520002.1"/>
    </source>
</evidence>
<evidence type="ECO:0000313" key="2">
    <source>
        <dbReference type="Proteomes" id="UP001630127"/>
    </source>
</evidence>
<protein>
    <submittedName>
        <fullName evidence="1">Uncharacterized protein</fullName>
    </submittedName>
</protein>
<gene>
    <name evidence="1" type="ORF">ACH5RR_018151</name>
</gene>
<dbReference type="AlphaFoldDB" id="A0ABD2ZKM2"/>
<keyword evidence="2" id="KW-1185">Reference proteome</keyword>
<dbReference type="Proteomes" id="UP001630127">
    <property type="component" value="Unassembled WGS sequence"/>
</dbReference>
<comment type="caution">
    <text evidence="1">The sequence shown here is derived from an EMBL/GenBank/DDBJ whole genome shotgun (WGS) entry which is preliminary data.</text>
</comment>